<dbReference type="KEGG" id="vg:9861730"/>
<dbReference type="RefSeq" id="YP_003969612.1">
    <property type="nucleotide sequence ID" value="NC_014636.1"/>
</dbReference>
<dbReference type="EMBL" id="HM452126">
    <property type="protein sequence ID" value="ADM80166.1"/>
    <property type="molecule type" value="Genomic_DNA"/>
</dbReference>
<dbReference type="OrthoDB" id="11402at10239"/>
<dbReference type="GeneID" id="9861730"/>
<evidence type="ECO:0000313" key="1">
    <source>
        <dbReference type="EMBL" id="ADM80166.1"/>
    </source>
</evidence>
<name>E1A277_9CAUD</name>
<dbReference type="InterPro" id="IPR010667">
    <property type="entry name" value="Phage_T4_Gp19"/>
</dbReference>
<dbReference type="GO" id="GO:0005198">
    <property type="term" value="F:structural molecule activity"/>
    <property type="evidence" value="ECO:0007669"/>
    <property type="project" value="InterPro"/>
</dbReference>
<dbReference type="Pfam" id="PF06841">
    <property type="entry name" value="Phage_T4_gp19"/>
    <property type="match status" value="1"/>
</dbReference>
<reference evidence="1 2" key="1">
    <citation type="journal article" date="2012" name="Vet. Microbiol.">
        <title>Complete genome sequence and characterization of a broad-host range T4-like bacteriophage phiAS5 infecting Aeromonas salmonicida subsp. salmonicida.</title>
        <authorList>
            <person name="Kim J.H."/>
            <person name="Son J.S."/>
            <person name="Choi Y.J."/>
            <person name="Choresca C.H.Jr."/>
            <person name="Shin S.P."/>
            <person name="Han J.E."/>
            <person name="Jun J.W."/>
            <person name="Park S.C."/>
        </authorList>
    </citation>
    <scope>NUCLEOTIDE SEQUENCE [LARGE SCALE GENOMIC DNA]</scope>
</reference>
<sequence>MTVFTNPAHVTNFRLDIPDSGGTIKFEMAVQGVSIPGINLNPIEVPTNPMTVAKLPGTAVDFDPLNVRVLLDEELSAYVEVYRWLLSIVDYAKMNSTAQLDGTVPRTLLLHVLDNSKKKIVLTFKFIDAWPSNLGEVEFNYTDESNSPVILPVQFMYKSFVIEKDGVEIRPYAVGSNGSAPSLHPFYSHA</sequence>
<accession>E1A277</accession>
<organism evidence="1 2">
    <name type="scientific">Aeromonas phage phiAS5</name>
    <dbReference type="NCBI Taxonomy" id="879630"/>
    <lineage>
        <taxon>Viruses</taxon>
        <taxon>Duplodnaviria</taxon>
        <taxon>Heunggongvirae</taxon>
        <taxon>Uroviricota</taxon>
        <taxon>Caudoviricetes</taxon>
        <taxon>Pantevenvirales</taxon>
        <taxon>Straboviridae</taxon>
        <taxon>Chrysonvirus</taxon>
        <taxon>Chrysonvirus as5</taxon>
    </lineage>
</organism>
<protein>
    <submittedName>
        <fullName evidence="1">Tail completion and sheath stabilizer protein</fullName>
    </submittedName>
</protein>
<keyword evidence="2" id="KW-1185">Reference proteome</keyword>
<dbReference type="Proteomes" id="UP000002236">
    <property type="component" value="Segment"/>
</dbReference>
<gene>
    <name evidence="1" type="ORF">phiAS5_ORF0323</name>
</gene>
<proteinExistence type="predicted"/>
<evidence type="ECO:0000313" key="2">
    <source>
        <dbReference type="Proteomes" id="UP000002236"/>
    </source>
</evidence>